<accession>A0AAP0L4V5</accession>
<dbReference type="InterPro" id="IPR036873">
    <property type="entry name" value="Rhodanese-like_dom_sf"/>
</dbReference>
<dbReference type="PANTHER" id="PTHR45431">
    <property type="entry name" value="RHODANESE-LIKE DOMAIN-CONTAINING PROTEIN 15, CHLOROPLASTIC"/>
    <property type="match status" value="1"/>
</dbReference>
<sequence length="208" mass="22305">MSSAPLRTSTTTLPINEINSKMTTMSLPCSSPTPSLPLLLSTPITSNSNRSSLLLSVPTPITIQCRLVRDREQSFRSNLIRLKRLAAGRTTEKVGVPTSVPVRVAHDLLLAGHRYLDVRTIEEFSAGHAVGAVNVPYMLKVVDGMAKNPDFLEEVSRHFGKDAEIIVGCKIGKRSLMAATDLSAAGYTGITDIAGGFTAWTANGLPTE</sequence>
<organism evidence="2 3">
    <name type="scientific">Stephania yunnanensis</name>
    <dbReference type="NCBI Taxonomy" id="152371"/>
    <lineage>
        <taxon>Eukaryota</taxon>
        <taxon>Viridiplantae</taxon>
        <taxon>Streptophyta</taxon>
        <taxon>Embryophyta</taxon>
        <taxon>Tracheophyta</taxon>
        <taxon>Spermatophyta</taxon>
        <taxon>Magnoliopsida</taxon>
        <taxon>Ranunculales</taxon>
        <taxon>Menispermaceae</taxon>
        <taxon>Menispermoideae</taxon>
        <taxon>Cissampelideae</taxon>
        <taxon>Stephania</taxon>
    </lineage>
</organism>
<dbReference type="EMBL" id="JBBNAF010000002">
    <property type="protein sequence ID" value="KAK9164622.1"/>
    <property type="molecule type" value="Genomic_DNA"/>
</dbReference>
<keyword evidence="3" id="KW-1185">Reference proteome</keyword>
<dbReference type="SUPFAM" id="SSF52821">
    <property type="entry name" value="Rhodanese/Cell cycle control phosphatase"/>
    <property type="match status" value="1"/>
</dbReference>
<evidence type="ECO:0000313" key="3">
    <source>
        <dbReference type="Proteomes" id="UP001420932"/>
    </source>
</evidence>
<dbReference type="Pfam" id="PF00581">
    <property type="entry name" value="Rhodanese"/>
    <property type="match status" value="1"/>
</dbReference>
<dbReference type="Gene3D" id="3.40.250.10">
    <property type="entry name" value="Rhodanese-like domain"/>
    <property type="match status" value="1"/>
</dbReference>
<evidence type="ECO:0000259" key="1">
    <source>
        <dbReference type="PROSITE" id="PS50206"/>
    </source>
</evidence>
<gene>
    <name evidence="2" type="ORF">Syun_005524</name>
</gene>
<dbReference type="SMART" id="SM00450">
    <property type="entry name" value="RHOD"/>
    <property type="match status" value="1"/>
</dbReference>
<name>A0AAP0L4V5_9MAGN</name>
<proteinExistence type="predicted"/>
<dbReference type="Proteomes" id="UP001420932">
    <property type="component" value="Unassembled WGS sequence"/>
</dbReference>
<dbReference type="AlphaFoldDB" id="A0AAP0L4V5"/>
<protein>
    <recommendedName>
        <fullName evidence="1">Rhodanese domain-containing protein</fullName>
    </recommendedName>
</protein>
<dbReference type="CDD" id="cd00158">
    <property type="entry name" value="RHOD"/>
    <property type="match status" value="1"/>
</dbReference>
<dbReference type="InterPro" id="IPR001763">
    <property type="entry name" value="Rhodanese-like_dom"/>
</dbReference>
<comment type="caution">
    <text evidence="2">The sequence shown here is derived from an EMBL/GenBank/DDBJ whole genome shotgun (WGS) entry which is preliminary data.</text>
</comment>
<reference evidence="2 3" key="1">
    <citation type="submission" date="2024-01" db="EMBL/GenBank/DDBJ databases">
        <title>Genome assemblies of Stephania.</title>
        <authorList>
            <person name="Yang L."/>
        </authorList>
    </citation>
    <scope>NUCLEOTIDE SEQUENCE [LARGE SCALE GENOMIC DNA]</scope>
    <source>
        <strain evidence="2">YNDBR</strain>
        <tissue evidence="2">Leaf</tissue>
    </source>
</reference>
<feature type="domain" description="Rhodanese" evidence="1">
    <location>
        <begin position="109"/>
        <end position="208"/>
    </location>
</feature>
<evidence type="ECO:0000313" key="2">
    <source>
        <dbReference type="EMBL" id="KAK9164622.1"/>
    </source>
</evidence>
<dbReference type="PROSITE" id="PS50206">
    <property type="entry name" value="RHODANESE_3"/>
    <property type="match status" value="1"/>
</dbReference>
<dbReference type="PANTHER" id="PTHR45431:SF3">
    <property type="entry name" value="RHODANESE-LIKE DOMAIN-CONTAINING PROTEIN 15, CHLOROPLASTIC"/>
    <property type="match status" value="1"/>
</dbReference>
<dbReference type="InterPro" id="IPR052367">
    <property type="entry name" value="Thiosulfate_ST/Rhodanese-like"/>
</dbReference>